<dbReference type="Proteomes" id="UP000604046">
    <property type="component" value="Unassembled WGS sequence"/>
</dbReference>
<dbReference type="OrthoDB" id="10264738at2759"/>
<feature type="domain" description="PPM-type phosphatase" evidence="1">
    <location>
        <begin position="241"/>
        <end position="520"/>
    </location>
</feature>
<dbReference type="EMBL" id="CAJNDS010002368">
    <property type="protein sequence ID" value="CAE7452052.1"/>
    <property type="molecule type" value="Genomic_DNA"/>
</dbReference>
<name>A0A812RSL8_9DINO</name>
<dbReference type="Pfam" id="PF00481">
    <property type="entry name" value="PP2C"/>
    <property type="match status" value="1"/>
</dbReference>
<dbReference type="Gene3D" id="3.60.40.10">
    <property type="entry name" value="PPM-type phosphatase domain"/>
    <property type="match status" value="1"/>
</dbReference>
<dbReference type="AlphaFoldDB" id="A0A812RSL8"/>
<dbReference type="InterPro" id="IPR015655">
    <property type="entry name" value="PP2C"/>
</dbReference>
<gene>
    <name evidence="2" type="ORF">SNAT2548_LOCUS24773</name>
</gene>
<reference evidence="2" key="1">
    <citation type="submission" date="2021-02" db="EMBL/GenBank/DDBJ databases">
        <authorList>
            <person name="Dougan E. K."/>
            <person name="Rhodes N."/>
            <person name="Thang M."/>
            <person name="Chan C."/>
        </authorList>
    </citation>
    <scope>NUCLEOTIDE SEQUENCE</scope>
</reference>
<dbReference type="PANTHER" id="PTHR47992">
    <property type="entry name" value="PROTEIN PHOSPHATASE"/>
    <property type="match status" value="1"/>
</dbReference>
<sequence length="537" mass="59825">MGCTAGKAEAQEQPKASRWYSHVLQRKWTSHCSSYGPEVDYRIRYLPFEIRGAGVLVKEDERHFRVDNSKLGEHAQGLCYRLSKDTRDKDFEHVAFWNSVIAGKDVGNGWLLCDLDSENLELLDQLRETPLETLCSKFSGNWMLCCSTSSNIDGRWVSNTFSGHKRIQGAFLKTSTGTHPLKWEGLNAFSMNVGGEMRRARLVEDRLIWNDGELWTRDRRDMDMLKPTDKWGHDLESANARFLCVCQKGLKPGSLNQDAWSVLRIENEFSLYTVCDGHGPHGHDVANFVKDNLPRVLIKDPRFTLGQGGQSPASPAFLDTFRLVHMLIDSADAFDRLDALWSGTTATTILHNHKTGQLLFAHVGDSSAVVGSQTANGKEVRAHQLTRDHKPFLPDERDRVAALGGTIEFDGVADFRVYNKDGYGAGLNMTRSLGDLSAHRECGLIADPEVGEYMVDSEDQVLLLCSDGIWEFMSPQEAVELVLKQSDPSSAARALVTEARGRWVERAEYIDDIVALVVYLNAGRDRAVCATIASGGA</sequence>
<evidence type="ECO:0000313" key="3">
    <source>
        <dbReference type="Proteomes" id="UP000604046"/>
    </source>
</evidence>
<dbReference type="PROSITE" id="PS51746">
    <property type="entry name" value="PPM_2"/>
    <property type="match status" value="1"/>
</dbReference>
<dbReference type="SUPFAM" id="SSF81606">
    <property type="entry name" value="PP2C-like"/>
    <property type="match status" value="1"/>
</dbReference>
<dbReference type="GO" id="GO:0004722">
    <property type="term" value="F:protein serine/threonine phosphatase activity"/>
    <property type="evidence" value="ECO:0007669"/>
    <property type="project" value="InterPro"/>
</dbReference>
<evidence type="ECO:0000259" key="1">
    <source>
        <dbReference type="PROSITE" id="PS51746"/>
    </source>
</evidence>
<comment type="caution">
    <text evidence="2">The sequence shown here is derived from an EMBL/GenBank/DDBJ whole genome shotgun (WGS) entry which is preliminary data.</text>
</comment>
<organism evidence="2 3">
    <name type="scientific">Symbiodinium natans</name>
    <dbReference type="NCBI Taxonomy" id="878477"/>
    <lineage>
        <taxon>Eukaryota</taxon>
        <taxon>Sar</taxon>
        <taxon>Alveolata</taxon>
        <taxon>Dinophyceae</taxon>
        <taxon>Suessiales</taxon>
        <taxon>Symbiodiniaceae</taxon>
        <taxon>Symbiodinium</taxon>
    </lineage>
</organism>
<proteinExistence type="predicted"/>
<dbReference type="InterPro" id="IPR036457">
    <property type="entry name" value="PPM-type-like_dom_sf"/>
</dbReference>
<dbReference type="SMART" id="SM00332">
    <property type="entry name" value="PP2Cc"/>
    <property type="match status" value="1"/>
</dbReference>
<dbReference type="CDD" id="cd00143">
    <property type="entry name" value="PP2Cc"/>
    <property type="match status" value="1"/>
</dbReference>
<protein>
    <recommendedName>
        <fullName evidence="1">PPM-type phosphatase domain-containing protein</fullName>
    </recommendedName>
</protein>
<keyword evidence="3" id="KW-1185">Reference proteome</keyword>
<accession>A0A812RSL8</accession>
<evidence type="ECO:0000313" key="2">
    <source>
        <dbReference type="EMBL" id="CAE7452052.1"/>
    </source>
</evidence>
<dbReference type="InterPro" id="IPR001932">
    <property type="entry name" value="PPM-type_phosphatase-like_dom"/>
</dbReference>